<gene>
    <name evidence="2" type="ORF">BST17_06375</name>
</gene>
<proteinExistence type="predicted"/>
<keyword evidence="3" id="KW-1185">Reference proteome</keyword>
<sequence length="155" mass="15678">MEVNEMRSGKHARRMSHSTTISLTISFAVAFAAVVTALVMNMVGTTDPAPTQQSAPAPAVSAVQPVTQEGRLIAVSPTSLTALGADGVARTFLVDGQTHGITPAGSQIGGTAGAFAVNDEVSIIGVARGGDKVATTVVHRDATGPQGPPMDYALP</sequence>
<keyword evidence="1" id="KW-0812">Transmembrane</keyword>
<evidence type="ECO:0008006" key="4">
    <source>
        <dbReference type="Google" id="ProtNLM"/>
    </source>
</evidence>
<keyword evidence="1" id="KW-1133">Transmembrane helix</keyword>
<name>A0A1W9Z137_MYCBA</name>
<dbReference type="STRING" id="564198.BST17_06375"/>
<evidence type="ECO:0000256" key="1">
    <source>
        <dbReference type="SAM" id="Phobius"/>
    </source>
</evidence>
<dbReference type="AlphaFoldDB" id="A0A1W9Z137"/>
<feature type="transmembrane region" description="Helical" evidence="1">
    <location>
        <begin position="21"/>
        <end position="43"/>
    </location>
</feature>
<evidence type="ECO:0000313" key="3">
    <source>
        <dbReference type="Proteomes" id="UP000192366"/>
    </source>
</evidence>
<accession>A0A1W9Z137</accession>
<reference evidence="2 3" key="1">
    <citation type="submission" date="2017-02" db="EMBL/GenBank/DDBJ databases">
        <title>The new phylogeny of genus Mycobacterium.</title>
        <authorList>
            <person name="Tortoli E."/>
            <person name="Trovato A."/>
            <person name="Cirillo D.M."/>
        </authorList>
    </citation>
    <scope>NUCLEOTIDE SEQUENCE [LARGE SCALE GENOMIC DNA]</scope>
    <source>
        <strain evidence="2 3">DSM 45578</strain>
    </source>
</reference>
<dbReference type="EMBL" id="MVHJ01000004">
    <property type="protein sequence ID" value="ORA05967.1"/>
    <property type="molecule type" value="Genomic_DNA"/>
</dbReference>
<evidence type="ECO:0000313" key="2">
    <source>
        <dbReference type="EMBL" id="ORA05967.1"/>
    </source>
</evidence>
<protein>
    <recommendedName>
        <fullName evidence="4">DUF5666 domain-containing protein</fullName>
    </recommendedName>
</protein>
<dbReference type="Proteomes" id="UP000192366">
    <property type="component" value="Unassembled WGS sequence"/>
</dbReference>
<keyword evidence="1" id="KW-0472">Membrane</keyword>
<comment type="caution">
    <text evidence="2">The sequence shown here is derived from an EMBL/GenBank/DDBJ whole genome shotgun (WGS) entry which is preliminary data.</text>
</comment>
<organism evidence="2 3">
    <name type="scientific">Mycolicibacterium bacteremicum</name>
    <name type="common">Mycobacterium bacteremicum</name>
    <dbReference type="NCBI Taxonomy" id="564198"/>
    <lineage>
        <taxon>Bacteria</taxon>
        <taxon>Bacillati</taxon>
        <taxon>Actinomycetota</taxon>
        <taxon>Actinomycetes</taxon>
        <taxon>Mycobacteriales</taxon>
        <taxon>Mycobacteriaceae</taxon>
        <taxon>Mycolicibacterium</taxon>
    </lineage>
</organism>